<sequence length="247" mass="27098">MRAPRLASVIERRLLVNYRVDPDTVARLLPDGLRPQLVRGHAVAGICLLRLGSVRPVWAPAAAGLRSENAAHRISVERDGPDGVESGVYIPRRDTASLVNRWAGGRVFPGEHGRADFTVRETEDTVRVAFATRDGSTEVDVTAEVTDSLEGSLLFSGLEEASAFFRDGSEGWSATRSGRSLDGMRLETDAWRVEPARITSARSSFFDDPERFPPGTAELDSVLVMRDVPVRWQPLPELPTARRPAPC</sequence>
<dbReference type="InterPro" id="IPR018644">
    <property type="entry name" value="DUF2071"/>
</dbReference>
<organism evidence="1 2">
    <name type="scientific">Streptomyces goshikiensis</name>
    <dbReference type="NCBI Taxonomy" id="1942"/>
    <lineage>
        <taxon>Bacteria</taxon>
        <taxon>Bacillati</taxon>
        <taxon>Actinomycetota</taxon>
        <taxon>Actinomycetes</taxon>
        <taxon>Kitasatosporales</taxon>
        <taxon>Streptomycetaceae</taxon>
        <taxon>Streptomyces</taxon>
    </lineage>
</organism>
<reference evidence="1" key="1">
    <citation type="submission" date="2022-10" db="EMBL/GenBank/DDBJ databases">
        <title>The complete genomes of actinobacterial strains from the NBC collection.</title>
        <authorList>
            <person name="Joergensen T.S."/>
            <person name="Alvarez Arevalo M."/>
            <person name="Sterndorff E.B."/>
            <person name="Faurdal D."/>
            <person name="Vuksanovic O."/>
            <person name="Mourched A.-S."/>
            <person name="Charusanti P."/>
            <person name="Shaw S."/>
            <person name="Blin K."/>
            <person name="Weber T."/>
        </authorList>
    </citation>
    <scope>NUCLEOTIDE SEQUENCE</scope>
    <source>
        <strain evidence="1">NBC_00283</strain>
    </source>
</reference>
<evidence type="ECO:0000313" key="2">
    <source>
        <dbReference type="Proteomes" id="UP001432075"/>
    </source>
</evidence>
<dbReference type="Pfam" id="PF09844">
    <property type="entry name" value="DUF2071"/>
    <property type="match status" value="1"/>
</dbReference>
<accession>A0ABZ1RV15</accession>
<keyword evidence="2" id="KW-1185">Reference proteome</keyword>
<proteinExistence type="predicted"/>
<evidence type="ECO:0000313" key="1">
    <source>
        <dbReference type="EMBL" id="WUO50698.1"/>
    </source>
</evidence>
<dbReference type="EMBL" id="CP108057">
    <property type="protein sequence ID" value="WUO50698.1"/>
    <property type="molecule type" value="Genomic_DNA"/>
</dbReference>
<protein>
    <submittedName>
        <fullName evidence="1">DUF2071 domain-containing protein</fullName>
    </submittedName>
</protein>
<dbReference type="Proteomes" id="UP001432075">
    <property type="component" value="Chromosome"/>
</dbReference>
<dbReference type="InterPro" id="IPR023375">
    <property type="entry name" value="ADC_dom_sf"/>
</dbReference>
<gene>
    <name evidence="1" type="ORF">OHU17_03690</name>
</gene>
<dbReference type="SUPFAM" id="SSF160104">
    <property type="entry name" value="Acetoacetate decarboxylase-like"/>
    <property type="match status" value="1"/>
</dbReference>
<dbReference type="RefSeq" id="WP_328777434.1">
    <property type="nucleotide sequence ID" value="NZ_CP108057.1"/>
</dbReference>
<name>A0ABZ1RV15_9ACTN</name>